<name>A0ABW5NMA2_9SPHI</name>
<gene>
    <name evidence="2" type="ORF">ACFSQ3_12610</name>
</gene>
<reference evidence="3" key="1">
    <citation type="journal article" date="2019" name="Int. J. Syst. Evol. Microbiol.">
        <title>The Global Catalogue of Microorganisms (GCM) 10K type strain sequencing project: providing services to taxonomists for standard genome sequencing and annotation.</title>
        <authorList>
            <consortium name="The Broad Institute Genomics Platform"/>
            <consortium name="The Broad Institute Genome Sequencing Center for Infectious Disease"/>
            <person name="Wu L."/>
            <person name="Ma J."/>
        </authorList>
    </citation>
    <scope>NUCLEOTIDE SEQUENCE [LARGE SCALE GENOMIC DNA]</scope>
    <source>
        <strain evidence="3">KCTC 42248</strain>
    </source>
</reference>
<dbReference type="RefSeq" id="WP_380869917.1">
    <property type="nucleotide sequence ID" value="NZ_JBHUMA010000006.1"/>
</dbReference>
<organism evidence="2 3">
    <name type="scientific">Sphingobacterium corticis</name>
    <dbReference type="NCBI Taxonomy" id="1812823"/>
    <lineage>
        <taxon>Bacteria</taxon>
        <taxon>Pseudomonadati</taxon>
        <taxon>Bacteroidota</taxon>
        <taxon>Sphingobacteriia</taxon>
        <taxon>Sphingobacteriales</taxon>
        <taxon>Sphingobacteriaceae</taxon>
        <taxon>Sphingobacterium</taxon>
    </lineage>
</organism>
<dbReference type="EMBL" id="JBHUMA010000006">
    <property type="protein sequence ID" value="MFD2599793.1"/>
    <property type="molecule type" value="Genomic_DNA"/>
</dbReference>
<protein>
    <submittedName>
        <fullName evidence="2">Heavy-metal-associated domain-containing protein</fullName>
    </submittedName>
</protein>
<accession>A0ABW5NMA2</accession>
<dbReference type="PROSITE" id="PS50846">
    <property type="entry name" value="HMA_2"/>
    <property type="match status" value="1"/>
</dbReference>
<dbReference type="Proteomes" id="UP001597393">
    <property type="component" value="Unassembled WGS sequence"/>
</dbReference>
<evidence type="ECO:0000313" key="3">
    <source>
        <dbReference type="Proteomes" id="UP001597393"/>
    </source>
</evidence>
<dbReference type="Gene3D" id="3.30.70.100">
    <property type="match status" value="1"/>
</dbReference>
<comment type="caution">
    <text evidence="2">The sequence shown here is derived from an EMBL/GenBank/DDBJ whole genome shotgun (WGS) entry which is preliminary data.</text>
</comment>
<keyword evidence="3" id="KW-1185">Reference proteome</keyword>
<dbReference type="InterPro" id="IPR006121">
    <property type="entry name" value="HMA_dom"/>
</dbReference>
<proteinExistence type="predicted"/>
<sequence length="71" mass="7678">MENNVLKFKTSINCGNCIKAVTPFLDQVNGIQSWEVDTNNPDKILSVTSEGATHDEVIAAVKQAGFDVDPV</sequence>
<evidence type="ECO:0000313" key="2">
    <source>
        <dbReference type="EMBL" id="MFD2599793.1"/>
    </source>
</evidence>
<dbReference type="InterPro" id="IPR036163">
    <property type="entry name" value="HMA_dom_sf"/>
</dbReference>
<feature type="domain" description="HMA" evidence="1">
    <location>
        <begin position="3"/>
        <end position="69"/>
    </location>
</feature>
<dbReference type="SUPFAM" id="SSF55008">
    <property type="entry name" value="HMA, heavy metal-associated domain"/>
    <property type="match status" value="1"/>
</dbReference>
<evidence type="ECO:0000259" key="1">
    <source>
        <dbReference type="PROSITE" id="PS50846"/>
    </source>
</evidence>
<dbReference type="CDD" id="cd00371">
    <property type="entry name" value="HMA"/>
    <property type="match status" value="1"/>
</dbReference>